<dbReference type="Gene3D" id="3.60.21.10">
    <property type="match status" value="1"/>
</dbReference>
<dbReference type="GO" id="GO:0016787">
    <property type="term" value="F:hydrolase activity"/>
    <property type="evidence" value="ECO:0007669"/>
    <property type="project" value="InterPro"/>
</dbReference>
<dbReference type="InterPro" id="IPR004843">
    <property type="entry name" value="Calcineurin-like_PHP"/>
</dbReference>
<sequence length="287" mass="32547">MGKKLSPKAKKRLRFWLIILAVLIALTAWGFMMKTVRYKVKTDKLDKGLRIVFISDLHNCFYGGPDQSGIIDAVHDAAPDLVVFGGDVIDMWGGTKHALTLIKALSSEYPCCYSPGNHEEMRSDVEDFYNKVRQMCPVLIGEDHADMTINGQDIRLFGAINANVCYKYSTQLQECFDALDEEHYNILVAHQPEDIDFYLGNSVDTHDMDFDLILSGHAHGGQWRIPKLLDQGLYAPQQGLFPLYTTGMYKYGKTVHIISTGLARPLRMIFIPRIFNRPELSVIDINR</sequence>
<dbReference type="InterPro" id="IPR029052">
    <property type="entry name" value="Metallo-depent_PP-like"/>
</dbReference>
<organism evidence="2 3">
    <name type="scientific">Ruminococcus flavefaciens</name>
    <dbReference type="NCBI Taxonomy" id="1265"/>
    <lineage>
        <taxon>Bacteria</taxon>
        <taxon>Bacillati</taxon>
        <taxon>Bacillota</taxon>
        <taxon>Clostridia</taxon>
        <taxon>Eubacteriales</taxon>
        <taxon>Oscillospiraceae</taxon>
        <taxon>Ruminococcus</taxon>
    </lineage>
</organism>
<dbReference type="OrthoDB" id="9780884at2"/>
<evidence type="ECO:0000313" key="3">
    <source>
        <dbReference type="Proteomes" id="UP000184394"/>
    </source>
</evidence>
<dbReference type="PANTHER" id="PTHR31302">
    <property type="entry name" value="TRANSMEMBRANE PROTEIN WITH METALLOPHOSPHOESTERASE DOMAIN-RELATED"/>
    <property type="match status" value="1"/>
</dbReference>
<dbReference type="AlphaFoldDB" id="A0A1M7HYJ1"/>
<protein>
    <recommendedName>
        <fullName evidence="1">Calcineurin-like phosphoesterase domain-containing protein</fullName>
    </recommendedName>
</protein>
<dbReference type="SUPFAM" id="SSF56300">
    <property type="entry name" value="Metallo-dependent phosphatases"/>
    <property type="match status" value="1"/>
</dbReference>
<dbReference type="EMBL" id="FRCT01000003">
    <property type="protein sequence ID" value="SHM33586.1"/>
    <property type="molecule type" value="Genomic_DNA"/>
</dbReference>
<name>A0A1M7HYJ1_RUMFL</name>
<dbReference type="PANTHER" id="PTHR31302:SF0">
    <property type="entry name" value="TRANSMEMBRANE PROTEIN WITH METALLOPHOSPHOESTERASE DOMAIN"/>
    <property type="match status" value="1"/>
</dbReference>
<reference evidence="2 3" key="1">
    <citation type="submission" date="2016-11" db="EMBL/GenBank/DDBJ databases">
        <authorList>
            <person name="Jaros S."/>
            <person name="Januszkiewicz K."/>
            <person name="Wedrychowicz H."/>
        </authorList>
    </citation>
    <scope>NUCLEOTIDE SEQUENCE [LARGE SCALE GENOMIC DNA]</scope>
    <source>
        <strain evidence="2 3">Y1</strain>
    </source>
</reference>
<dbReference type="InterPro" id="IPR051158">
    <property type="entry name" value="Metallophosphoesterase_sf"/>
</dbReference>
<feature type="domain" description="Calcineurin-like phosphoesterase" evidence="1">
    <location>
        <begin position="49"/>
        <end position="220"/>
    </location>
</feature>
<dbReference type="RefSeq" id="WP_081373375.1">
    <property type="nucleotide sequence ID" value="NZ_FRCT01000003.1"/>
</dbReference>
<proteinExistence type="predicted"/>
<gene>
    <name evidence="2" type="ORF">SAMN04487860_103179</name>
</gene>
<evidence type="ECO:0000259" key="1">
    <source>
        <dbReference type="Pfam" id="PF00149"/>
    </source>
</evidence>
<evidence type="ECO:0000313" key="2">
    <source>
        <dbReference type="EMBL" id="SHM33586.1"/>
    </source>
</evidence>
<dbReference type="Pfam" id="PF00149">
    <property type="entry name" value="Metallophos"/>
    <property type="match status" value="1"/>
</dbReference>
<dbReference type="Proteomes" id="UP000184394">
    <property type="component" value="Unassembled WGS sequence"/>
</dbReference>
<accession>A0A1M7HYJ1</accession>